<evidence type="ECO:0000313" key="1">
    <source>
        <dbReference type="EMBL" id="MDP9650929.1"/>
    </source>
</evidence>
<dbReference type="EMBL" id="JAURTK010000014">
    <property type="protein sequence ID" value="MDP9650929.1"/>
    <property type="molecule type" value="Genomic_DNA"/>
</dbReference>
<dbReference type="AlphaFoldDB" id="A0AB73ILS6"/>
<proteinExistence type="predicted"/>
<gene>
    <name evidence="1" type="ORF">J2793_006404</name>
</gene>
<comment type="caution">
    <text evidence="1">The sequence shown here is derived from an EMBL/GenBank/DDBJ whole genome shotgun (WGS) entry which is preliminary data.</text>
</comment>
<accession>A0AB73ILS6</accession>
<organism evidence="1 2">
    <name type="scientific">Paraburkholderia caledonica</name>
    <dbReference type="NCBI Taxonomy" id="134536"/>
    <lineage>
        <taxon>Bacteria</taxon>
        <taxon>Pseudomonadati</taxon>
        <taxon>Pseudomonadota</taxon>
        <taxon>Betaproteobacteria</taxon>
        <taxon>Burkholderiales</taxon>
        <taxon>Burkholderiaceae</taxon>
        <taxon>Paraburkholderia</taxon>
    </lineage>
</organism>
<sequence length="150" mass="16873">MAALLIETANIYCRFMEAEKLIGNLSRISETGSAHSVELIKRLADLCPQKPNARRCIADCLASMHNSIALSEQLQRTATTLMLSPANLRLRYHCSLTASGDQIASFEIAIRQLENLAIVFQAHAKEQQFIRERAEQLIRCLQNTSSWEDI</sequence>
<name>A0AB73ILS6_9BURK</name>
<dbReference type="Proteomes" id="UP001229486">
    <property type="component" value="Unassembled WGS sequence"/>
</dbReference>
<dbReference type="RefSeq" id="WP_392395666.1">
    <property type="nucleotide sequence ID" value="NZ_JAURTK010000014.1"/>
</dbReference>
<protein>
    <submittedName>
        <fullName evidence="1">Uncharacterized protein</fullName>
    </submittedName>
</protein>
<reference evidence="1" key="1">
    <citation type="submission" date="2023-07" db="EMBL/GenBank/DDBJ databases">
        <title>Sorghum-associated microbial communities from plants grown in Nebraska, USA.</title>
        <authorList>
            <person name="Schachtman D."/>
        </authorList>
    </citation>
    <scope>NUCLEOTIDE SEQUENCE</scope>
    <source>
        <strain evidence="1">DS1061</strain>
    </source>
</reference>
<evidence type="ECO:0000313" key="2">
    <source>
        <dbReference type="Proteomes" id="UP001229486"/>
    </source>
</evidence>